<protein>
    <submittedName>
        <fullName evidence="10">Response regulator</fullName>
    </submittedName>
</protein>
<evidence type="ECO:0000256" key="1">
    <source>
        <dbReference type="ARBA" id="ARBA00022553"/>
    </source>
</evidence>
<dbReference type="GO" id="GO:0000976">
    <property type="term" value="F:transcription cis-regulatory region binding"/>
    <property type="evidence" value="ECO:0007669"/>
    <property type="project" value="TreeGrafter"/>
</dbReference>
<dbReference type="GO" id="GO:0032993">
    <property type="term" value="C:protein-DNA complex"/>
    <property type="evidence" value="ECO:0007669"/>
    <property type="project" value="TreeGrafter"/>
</dbReference>
<dbReference type="InterPro" id="IPR011006">
    <property type="entry name" value="CheY-like_superfamily"/>
</dbReference>
<dbReference type="SMART" id="SM00448">
    <property type="entry name" value="REC"/>
    <property type="match status" value="1"/>
</dbReference>
<organism evidence="10 11">
    <name type="scientific">Secundilactobacillus folii</name>
    <dbReference type="NCBI Taxonomy" id="2678357"/>
    <lineage>
        <taxon>Bacteria</taxon>
        <taxon>Bacillati</taxon>
        <taxon>Bacillota</taxon>
        <taxon>Bacilli</taxon>
        <taxon>Lactobacillales</taxon>
        <taxon>Lactobacillaceae</taxon>
        <taxon>Secundilactobacillus</taxon>
    </lineage>
</organism>
<dbReference type="RefSeq" id="WP_155432340.1">
    <property type="nucleotide sequence ID" value="NZ_WNJO01000016.1"/>
</dbReference>
<dbReference type="FunFam" id="3.40.50.2300:FF:000001">
    <property type="entry name" value="DNA-binding response regulator PhoB"/>
    <property type="match status" value="1"/>
</dbReference>
<feature type="modified residue" description="4-aspartylphosphate" evidence="6">
    <location>
        <position position="55"/>
    </location>
</feature>
<dbReference type="GO" id="GO:0000156">
    <property type="term" value="F:phosphorelay response regulator activity"/>
    <property type="evidence" value="ECO:0007669"/>
    <property type="project" value="TreeGrafter"/>
</dbReference>
<evidence type="ECO:0000256" key="4">
    <source>
        <dbReference type="ARBA" id="ARBA00023125"/>
    </source>
</evidence>
<sequence>MARTILVVEDEVAIQTLLKRELEFENYQVELASTGPEALEIFRQMHQQLDLILLDWMIPEIDGLGVLRRIRKVDARLPIIFLTARDFSGDKVAGLNSGADDYITKPFDIEELLARIRVIFRHQDQLNEAPTNYQLGNLTLDTKAHQVAYNGDVMQLTQREYSLLLAFMQHANQTMTRDEILDDVWGTDFVGQTNIVDVYVRQLRQKLHALSASNVQIQSVRGIGYVLKEELQDDK</sequence>
<dbReference type="PROSITE" id="PS51755">
    <property type="entry name" value="OMPR_PHOB"/>
    <property type="match status" value="1"/>
</dbReference>
<dbReference type="CDD" id="cd17574">
    <property type="entry name" value="REC_OmpR"/>
    <property type="match status" value="1"/>
</dbReference>
<evidence type="ECO:0000256" key="6">
    <source>
        <dbReference type="PROSITE-ProRule" id="PRU00169"/>
    </source>
</evidence>
<keyword evidence="3" id="KW-0805">Transcription regulation</keyword>
<evidence type="ECO:0000259" key="8">
    <source>
        <dbReference type="PROSITE" id="PS50110"/>
    </source>
</evidence>
<dbReference type="InterPro" id="IPR039420">
    <property type="entry name" value="WalR-like"/>
</dbReference>
<dbReference type="Gene3D" id="6.10.250.690">
    <property type="match status" value="1"/>
</dbReference>
<dbReference type="Pfam" id="PF00072">
    <property type="entry name" value="Response_reg"/>
    <property type="match status" value="1"/>
</dbReference>
<feature type="DNA-binding region" description="OmpR/PhoB-type" evidence="7">
    <location>
        <begin position="130"/>
        <end position="229"/>
    </location>
</feature>
<dbReference type="PANTHER" id="PTHR48111">
    <property type="entry name" value="REGULATOR OF RPOS"/>
    <property type="match status" value="1"/>
</dbReference>
<dbReference type="InterPro" id="IPR001789">
    <property type="entry name" value="Sig_transdc_resp-reg_receiver"/>
</dbReference>
<evidence type="ECO:0000256" key="3">
    <source>
        <dbReference type="ARBA" id="ARBA00023015"/>
    </source>
</evidence>
<evidence type="ECO:0000256" key="2">
    <source>
        <dbReference type="ARBA" id="ARBA00023012"/>
    </source>
</evidence>
<dbReference type="SMART" id="SM00862">
    <property type="entry name" value="Trans_reg_C"/>
    <property type="match status" value="1"/>
</dbReference>
<accession>A0A7X2XWV3</accession>
<gene>
    <name evidence="10" type="ORF">GM612_10675</name>
</gene>
<evidence type="ECO:0000256" key="5">
    <source>
        <dbReference type="ARBA" id="ARBA00023163"/>
    </source>
</evidence>
<keyword evidence="1 6" id="KW-0597">Phosphoprotein</keyword>
<comment type="caution">
    <text evidence="10">The sequence shown here is derived from an EMBL/GenBank/DDBJ whole genome shotgun (WGS) entry which is preliminary data.</text>
</comment>
<dbReference type="AlphaFoldDB" id="A0A7X2XWV3"/>
<reference evidence="10 11" key="1">
    <citation type="submission" date="2019-11" db="EMBL/GenBank/DDBJ databases">
        <title>Lactobacillus sp. nov. CRM56-3, isolated from fermented tea leaves.</title>
        <authorList>
            <person name="Phuengjayaem S."/>
            <person name="Tanasupawat S."/>
        </authorList>
    </citation>
    <scope>NUCLEOTIDE SEQUENCE [LARGE SCALE GENOMIC DNA]</scope>
    <source>
        <strain evidence="10 11">CRM56-3</strain>
    </source>
</reference>
<dbReference type="InterPro" id="IPR001867">
    <property type="entry name" value="OmpR/PhoB-type_DNA-bd"/>
</dbReference>
<keyword evidence="11" id="KW-1185">Reference proteome</keyword>
<dbReference type="FunFam" id="1.10.10.10:FF:000005">
    <property type="entry name" value="Two-component system response regulator"/>
    <property type="match status" value="1"/>
</dbReference>
<dbReference type="CDD" id="cd00383">
    <property type="entry name" value="trans_reg_C"/>
    <property type="match status" value="1"/>
</dbReference>
<dbReference type="Pfam" id="PF00486">
    <property type="entry name" value="Trans_reg_C"/>
    <property type="match status" value="1"/>
</dbReference>
<dbReference type="SUPFAM" id="SSF52172">
    <property type="entry name" value="CheY-like"/>
    <property type="match status" value="1"/>
</dbReference>
<evidence type="ECO:0000313" key="10">
    <source>
        <dbReference type="EMBL" id="MTV83079.1"/>
    </source>
</evidence>
<evidence type="ECO:0000259" key="9">
    <source>
        <dbReference type="PROSITE" id="PS51755"/>
    </source>
</evidence>
<dbReference type="Gene3D" id="1.10.10.10">
    <property type="entry name" value="Winged helix-like DNA-binding domain superfamily/Winged helix DNA-binding domain"/>
    <property type="match status" value="1"/>
</dbReference>
<keyword evidence="4 7" id="KW-0238">DNA-binding</keyword>
<dbReference type="Gene3D" id="3.40.50.2300">
    <property type="match status" value="1"/>
</dbReference>
<dbReference type="Proteomes" id="UP000466388">
    <property type="component" value="Unassembled WGS sequence"/>
</dbReference>
<evidence type="ECO:0000256" key="7">
    <source>
        <dbReference type="PROSITE-ProRule" id="PRU01091"/>
    </source>
</evidence>
<dbReference type="InterPro" id="IPR036388">
    <property type="entry name" value="WH-like_DNA-bd_sf"/>
</dbReference>
<name>A0A7X2XWV3_9LACO</name>
<dbReference type="PROSITE" id="PS50110">
    <property type="entry name" value="RESPONSE_REGULATORY"/>
    <property type="match status" value="1"/>
</dbReference>
<evidence type="ECO:0000313" key="11">
    <source>
        <dbReference type="Proteomes" id="UP000466388"/>
    </source>
</evidence>
<feature type="domain" description="Response regulatory" evidence="8">
    <location>
        <begin position="4"/>
        <end position="120"/>
    </location>
</feature>
<keyword evidence="5" id="KW-0804">Transcription</keyword>
<dbReference type="GO" id="GO:0006355">
    <property type="term" value="P:regulation of DNA-templated transcription"/>
    <property type="evidence" value="ECO:0007669"/>
    <property type="project" value="InterPro"/>
</dbReference>
<feature type="domain" description="OmpR/PhoB-type" evidence="9">
    <location>
        <begin position="130"/>
        <end position="229"/>
    </location>
</feature>
<dbReference type="GO" id="GO:0005829">
    <property type="term" value="C:cytosol"/>
    <property type="evidence" value="ECO:0007669"/>
    <property type="project" value="TreeGrafter"/>
</dbReference>
<dbReference type="EMBL" id="WNJO01000016">
    <property type="protein sequence ID" value="MTV83079.1"/>
    <property type="molecule type" value="Genomic_DNA"/>
</dbReference>
<keyword evidence="2" id="KW-0902">Two-component regulatory system</keyword>
<proteinExistence type="predicted"/>
<dbReference type="PANTHER" id="PTHR48111:SF22">
    <property type="entry name" value="REGULATOR OF RPOS"/>
    <property type="match status" value="1"/>
</dbReference>